<gene>
    <name evidence="2" type="ORF">L3X38_017450</name>
</gene>
<organism evidence="2 3">
    <name type="scientific">Prunus dulcis</name>
    <name type="common">Almond</name>
    <name type="synonym">Amygdalus dulcis</name>
    <dbReference type="NCBI Taxonomy" id="3755"/>
    <lineage>
        <taxon>Eukaryota</taxon>
        <taxon>Viridiplantae</taxon>
        <taxon>Streptophyta</taxon>
        <taxon>Embryophyta</taxon>
        <taxon>Tracheophyta</taxon>
        <taxon>Spermatophyta</taxon>
        <taxon>Magnoliopsida</taxon>
        <taxon>eudicotyledons</taxon>
        <taxon>Gunneridae</taxon>
        <taxon>Pentapetalae</taxon>
        <taxon>rosids</taxon>
        <taxon>fabids</taxon>
        <taxon>Rosales</taxon>
        <taxon>Rosaceae</taxon>
        <taxon>Amygdaloideae</taxon>
        <taxon>Amygdaleae</taxon>
        <taxon>Prunus</taxon>
    </lineage>
</organism>
<comment type="caution">
    <text evidence="2">The sequence shown here is derived from an EMBL/GenBank/DDBJ whole genome shotgun (WGS) entry which is preliminary data.</text>
</comment>
<evidence type="ECO:0000313" key="3">
    <source>
        <dbReference type="Proteomes" id="UP001054821"/>
    </source>
</evidence>
<keyword evidence="3" id="KW-1185">Reference proteome</keyword>
<name>A0AAD4W8U4_PRUDU</name>
<feature type="compositionally biased region" description="Low complexity" evidence="1">
    <location>
        <begin position="1"/>
        <end position="11"/>
    </location>
</feature>
<protein>
    <submittedName>
        <fullName evidence="2">Uncharacterized protein</fullName>
    </submittedName>
</protein>
<feature type="region of interest" description="Disordered" evidence="1">
    <location>
        <begin position="1"/>
        <end position="45"/>
    </location>
</feature>
<reference evidence="2 3" key="1">
    <citation type="journal article" date="2022" name="G3 (Bethesda)">
        <title>Whole-genome sequence and methylome profiling of the almond [Prunus dulcis (Mill.) D.A. Webb] cultivar 'Nonpareil'.</title>
        <authorList>
            <person name="D'Amico-Willman K.M."/>
            <person name="Ouma W.Z."/>
            <person name="Meulia T."/>
            <person name="Sideli G.M."/>
            <person name="Gradziel T.M."/>
            <person name="Fresnedo-Ramirez J."/>
        </authorList>
    </citation>
    <scope>NUCLEOTIDE SEQUENCE [LARGE SCALE GENOMIC DNA]</scope>
    <source>
        <strain evidence="2">Clone GOH B32 T37-40</strain>
    </source>
</reference>
<sequence length="77" mass="7879">MTGPSSSSNPSQVPPPAAAVSPKNGEEAASVVRTSQPSISLLGPPIPMNEVPRGVGYPVCEQTPYVALVVPAYGEMM</sequence>
<dbReference type="EMBL" id="JAJFAZ020000003">
    <property type="protein sequence ID" value="KAI5338179.1"/>
    <property type="molecule type" value="Genomic_DNA"/>
</dbReference>
<evidence type="ECO:0000313" key="2">
    <source>
        <dbReference type="EMBL" id="KAI5338179.1"/>
    </source>
</evidence>
<proteinExistence type="predicted"/>
<dbReference type="AlphaFoldDB" id="A0AAD4W8U4"/>
<evidence type="ECO:0000256" key="1">
    <source>
        <dbReference type="SAM" id="MobiDB-lite"/>
    </source>
</evidence>
<dbReference type="Proteomes" id="UP001054821">
    <property type="component" value="Chromosome 3"/>
</dbReference>
<accession>A0AAD4W8U4</accession>